<protein>
    <recommendedName>
        <fullName evidence="2">chitinase</fullName>
        <ecNumber evidence="2">3.2.1.14</ecNumber>
    </recommendedName>
</protein>
<dbReference type="EMBL" id="JAGFBR010000010">
    <property type="protein sequence ID" value="KAH0460379.1"/>
    <property type="molecule type" value="Genomic_DNA"/>
</dbReference>
<evidence type="ECO:0000256" key="12">
    <source>
        <dbReference type="SAM" id="SignalP"/>
    </source>
</evidence>
<dbReference type="InterPro" id="IPR000726">
    <property type="entry name" value="Glyco_hydro_19_cat"/>
</dbReference>
<dbReference type="SUPFAM" id="SSF53955">
    <property type="entry name" value="Lysozyme-like"/>
    <property type="match status" value="1"/>
</dbReference>
<evidence type="ECO:0000256" key="7">
    <source>
        <dbReference type="ARBA" id="ARBA00023277"/>
    </source>
</evidence>
<dbReference type="EC" id="3.2.1.14" evidence="2"/>
<evidence type="ECO:0000256" key="5">
    <source>
        <dbReference type="ARBA" id="ARBA00023024"/>
    </source>
</evidence>
<accession>A0AAV7GF47</accession>
<feature type="disulfide bond" evidence="11">
    <location>
        <begin position="197"/>
        <end position="229"/>
    </location>
</feature>
<keyword evidence="5" id="KW-0146">Chitin degradation</keyword>
<dbReference type="Gene3D" id="3.30.20.10">
    <property type="entry name" value="Endochitinase, domain 2"/>
    <property type="match status" value="1"/>
</dbReference>
<name>A0AAV7GF47_DENCH</name>
<keyword evidence="6 11" id="KW-1015">Disulfide bond</keyword>
<feature type="active site" description="Proton donor" evidence="10">
    <location>
        <position position="93"/>
    </location>
</feature>
<feature type="signal peptide" evidence="12">
    <location>
        <begin position="1"/>
        <end position="23"/>
    </location>
</feature>
<dbReference type="GO" id="GO:0016998">
    <property type="term" value="P:cell wall macromolecule catabolic process"/>
    <property type="evidence" value="ECO:0007669"/>
    <property type="project" value="InterPro"/>
</dbReference>
<evidence type="ECO:0000259" key="14">
    <source>
        <dbReference type="PROSITE" id="PS00774"/>
    </source>
</evidence>
<keyword evidence="4" id="KW-0378">Hydrolase</keyword>
<dbReference type="InterPro" id="IPR016283">
    <property type="entry name" value="Glyco_hydro_19"/>
</dbReference>
<evidence type="ECO:0000256" key="11">
    <source>
        <dbReference type="PIRSR" id="PIRSR001060-2"/>
    </source>
</evidence>
<dbReference type="GO" id="GO:0000272">
    <property type="term" value="P:polysaccharide catabolic process"/>
    <property type="evidence" value="ECO:0007669"/>
    <property type="project" value="UniProtKB-KW"/>
</dbReference>
<evidence type="ECO:0000256" key="10">
    <source>
        <dbReference type="PIRSR" id="PIRSR001060-1"/>
    </source>
</evidence>
<evidence type="ECO:0000256" key="1">
    <source>
        <dbReference type="ARBA" id="ARBA00000822"/>
    </source>
</evidence>
<evidence type="ECO:0000313" key="15">
    <source>
        <dbReference type="EMBL" id="KAH0460379.1"/>
    </source>
</evidence>
<feature type="domain" description="Glycoside hydrolase family 19 catalytic" evidence="13">
    <location>
        <begin position="49"/>
        <end position="71"/>
    </location>
</feature>
<keyword evidence="3" id="KW-0147">Chitin-binding</keyword>
<keyword evidence="16" id="KW-1185">Reference proteome</keyword>
<evidence type="ECO:0000256" key="3">
    <source>
        <dbReference type="ARBA" id="ARBA00022669"/>
    </source>
</evidence>
<sequence length="229" mass="25582">MARAKSNFLISLLLLIGTGKLVAGQNCGCAYMVSQQFFDGLTSQADASCEAKGFYTREAFLNAWQSYSWFGDRPTIDDTKREIAAFFAHVFHETINMCYKEQGDKSNAYCDFNSREYPCTPGKKYYGRGPLQISWNYNYGPAGQEIGFDGLNWPEAVSTDPTISFKTALWFWMTNVHGIIGQGFGATIQAINGDLECGGRNPGAVNHRVNLYQNYCGQFNVYPGDNLYC</sequence>
<dbReference type="PROSITE" id="PS00774">
    <property type="entry name" value="CHITINASE_19_2"/>
    <property type="match status" value="1"/>
</dbReference>
<dbReference type="GO" id="GO:0006032">
    <property type="term" value="P:chitin catabolic process"/>
    <property type="evidence" value="ECO:0007669"/>
    <property type="project" value="UniProtKB-KW"/>
</dbReference>
<dbReference type="Gene3D" id="1.10.530.10">
    <property type="match status" value="1"/>
</dbReference>
<keyword evidence="7" id="KW-0119">Carbohydrate metabolism</keyword>
<dbReference type="GO" id="GO:0008061">
    <property type="term" value="F:chitin binding"/>
    <property type="evidence" value="ECO:0007669"/>
    <property type="project" value="UniProtKB-KW"/>
</dbReference>
<evidence type="ECO:0000256" key="9">
    <source>
        <dbReference type="ARBA" id="ARBA00023326"/>
    </source>
</evidence>
<evidence type="ECO:0000256" key="6">
    <source>
        <dbReference type="ARBA" id="ARBA00023157"/>
    </source>
</evidence>
<comment type="catalytic activity">
    <reaction evidence="1">
        <text>Random endo-hydrolysis of N-acetyl-beta-D-glucosaminide (1-&gt;4)-beta-linkages in chitin and chitodextrins.</text>
        <dbReference type="EC" id="3.2.1.14"/>
    </reaction>
</comment>
<feature type="domain" description="Glycoside hydrolase family 19 catalytic" evidence="14">
    <location>
        <begin position="163"/>
        <end position="173"/>
    </location>
</feature>
<dbReference type="PIRSF" id="PIRSF001060">
    <property type="entry name" value="Endochitinase"/>
    <property type="match status" value="1"/>
</dbReference>
<dbReference type="Proteomes" id="UP000775213">
    <property type="component" value="Unassembled WGS sequence"/>
</dbReference>
<proteinExistence type="predicted"/>
<organism evidence="15 16">
    <name type="scientific">Dendrobium chrysotoxum</name>
    <name type="common">Orchid</name>
    <dbReference type="NCBI Taxonomy" id="161865"/>
    <lineage>
        <taxon>Eukaryota</taxon>
        <taxon>Viridiplantae</taxon>
        <taxon>Streptophyta</taxon>
        <taxon>Embryophyta</taxon>
        <taxon>Tracheophyta</taxon>
        <taxon>Spermatophyta</taxon>
        <taxon>Magnoliopsida</taxon>
        <taxon>Liliopsida</taxon>
        <taxon>Asparagales</taxon>
        <taxon>Orchidaceae</taxon>
        <taxon>Epidendroideae</taxon>
        <taxon>Malaxideae</taxon>
        <taxon>Dendrobiinae</taxon>
        <taxon>Dendrobium</taxon>
    </lineage>
</organism>
<evidence type="ECO:0000256" key="2">
    <source>
        <dbReference type="ARBA" id="ARBA00012729"/>
    </source>
</evidence>
<evidence type="ECO:0000256" key="4">
    <source>
        <dbReference type="ARBA" id="ARBA00022801"/>
    </source>
</evidence>
<reference evidence="15 16" key="1">
    <citation type="journal article" date="2021" name="Hortic Res">
        <title>Chromosome-scale assembly of the Dendrobium chrysotoxum genome enhances the understanding of orchid evolution.</title>
        <authorList>
            <person name="Zhang Y."/>
            <person name="Zhang G.Q."/>
            <person name="Zhang D."/>
            <person name="Liu X.D."/>
            <person name="Xu X.Y."/>
            <person name="Sun W.H."/>
            <person name="Yu X."/>
            <person name="Zhu X."/>
            <person name="Wang Z.W."/>
            <person name="Zhao X."/>
            <person name="Zhong W.Y."/>
            <person name="Chen H."/>
            <person name="Yin W.L."/>
            <person name="Huang T."/>
            <person name="Niu S.C."/>
            <person name="Liu Z.J."/>
        </authorList>
    </citation>
    <scope>NUCLEOTIDE SEQUENCE [LARGE SCALE GENOMIC DNA]</scope>
    <source>
        <strain evidence="15">Lindl</strain>
    </source>
</reference>
<dbReference type="PANTHER" id="PTHR22595">
    <property type="entry name" value="CHITINASE-RELATED"/>
    <property type="match status" value="1"/>
</dbReference>
<evidence type="ECO:0000259" key="13">
    <source>
        <dbReference type="PROSITE" id="PS00773"/>
    </source>
</evidence>
<evidence type="ECO:0000256" key="8">
    <source>
        <dbReference type="ARBA" id="ARBA00023295"/>
    </source>
</evidence>
<feature type="disulfide bond" evidence="11">
    <location>
        <begin position="49"/>
        <end position="98"/>
    </location>
</feature>
<dbReference type="FunFam" id="3.30.20.10:FF:000001">
    <property type="entry name" value="Endochitinase (Chitinase)"/>
    <property type="match status" value="1"/>
</dbReference>
<feature type="disulfide bond" evidence="11">
    <location>
        <begin position="110"/>
        <end position="119"/>
    </location>
</feature>
<evidence type="ECO:0000313" key="16">
    <source>
        <dbReference type="Proteomes" id="UP000775213"/>
    </source>
</evidence>
<keyword evidence="8" id="KW-0326">Glycosidase</keyword>
<comment type="caution">
    <text evidence="15">The sequence shown here is derived from an EMBL/GenBank/DDBJ whole genome shotgun (WGS) entry which is preliminary data.</text>
</comment>
<dbReference type="Pfam" id="PF00182">
    <property type="entry name" value="Glyco_hydro_19"/>
    <property type="match status" value="2"/>
</dbReference>
<dbReference type="PROSITE" id="PS00773">
    <property type="entry name" value="CHITINASE_19_1"/>
    <property type="match status" value="1"/>
</dbReference>
<feature type="chain" id="PRO_5043406440" description="chitinase" evidence="12">
    <location>
        <begin position="24"/>
        <end position="229"/>
    </location>
</feature>
<keyword evidence="12" id="KW-0732">Signal</keyword>
<dbReference type="AlphaFoldDB" id="A0AAV7GF47"/>
<gene>
    <name evidence="15" type="ORF">IEQ34_011042</name>
</gene>
<dbReference type="GO" id="GO:0008843">
    <property type="term" value="F:endochitinase activity"/>
    <property type="evidence" value="ECO:0007669"/>
    <property type="project" value="UniProtKB-EC"/>
</dbReference>
<dbReference type="InterPro" id="IPR023346">
    <property type="entry name" value="Lysozyme-like_dom_sf"/>
</dbReference>
<keyword evidence="9" id="KW-0624">Polysaccharide degradation</keyword>
<dbReference type="PANTHER" id="PTHR22595:SF197">
    <property type="entry name" value="CHITINASE FAMILY PROTEIN"/>
    <property type="match status" value="1"/>
</dbReference>
<dbReference type="CDD" id="cd00325">
    <property type="entry name" value="chitinase_GH19"/>
    <property type="match status" value="1"/>
</dbReference>